<accession>A0A383EEB2</accession>
<sequence>MGFIDDFKKVDKIMSKYTPIFFMIIYGGICGAYFVGGDNFFDIIPKDILVIIVIGFILTNQAIIVSFLTYYKEK</sequence>
<dbReference type="AlphaFoldDB" id="A0A383EEB2"/>
<dbReference type="EMBL" id="UINC01225215">
    <property type="protein sequence ID" value="SVE55186.1"/>
    <property type="molecule type" value="Genomic_DNA"/>
</dbReference>
<evidence type="ECO:0000313" key="2">
    <source>
        <dbReference type="EMBL" id="SVE55186.1"/>
    </source>
</evidence>
<keyword evidence="1" id="KW-1133">Transmembrane helix</keyword>
<feature type="transmembrane region" description="Helical" evidence="1">
    <location>
        <begin position="17"/>
        <end position="36"/>
    </location>
</feature>
<protein>
    <submittedName>
        <fullName evidence="2">Uncharacterized protein</fullName>
    </submittedName>
</protein>
<gene>
    <name evidence="2" type="ORF">METZ01_LOCUS508040</name>
</gene>
<proteinExistence type="predicted"/>
<name>A0A383EEB2_9ZZZZ</name>
<keyword evidence="1" id="KW-0472">Membrane</keyword>
<organism evidence="2">
    <name type="scientific">marine metagenome</name>
    <dbReference type="NCBI Taxonomy" id="408172"/>
    <lineage>
        <taxon>unclassified sequences</taxon>
        <taxon>metagenomes</taxon>
        <taxon>ecological metagenomes</taxon>
    </lineage>
</organism>
<evidence type="ECO:0000256" key="1">
    <source>
        <dbReference type="SAM" id="Phobius"/>
    </source>
</evidence>
<feature type="transmembrane region" description="Helical" evidence="1">
    <location>
        <begin position="48"/>
        <end position="71"/>
    </location>
</feature>
<keyword evidence="1" id="KW-0812">Transmembrane</keyword>
<reference evidence="2" key="1">
    <citation type="submission" date="2018-05" db="EMBL/GenBank/DDBJ databases">
        <authorList>
            <person name="Lanie J.A."/>
            <person name="Ng W.-L."/>
            <person name="Kazmierczak K.M."/>
            <person name="Andrzejewski T.M."/>
            <person name="Davidsen T.M."/>
            <person name="Wayne K.J."/>
            <person name="Tettelin H."/>
            <person name="Glass J.I."/>
            <person name="Rusch D."/>
            <person name="Podicherti R."/>
            <person name="Tsui H.-C.T."/>
            <person name="Winkler M.E."/>
        </authorList>
    </citation>
    <scope>NUCLEOTIDE SEQUENCE</scope>
</reference>